<feature type="domain" description="Histidine kinase/HSP90-like ATPase" evidence="1">
    <location>
        <begin position="23"/>
        <end position="131"/>
    </location>
</feature>
<protein>
    <recommendedName>
        <fullName evidence="1">Histidine kinase/HSP90-like ATPase domain-containing protein</fullName>
    </recommendedName>
</protein>
<dbReference type="Pfam" id="PF13581">
    <property type="entry name" value="HATPase_c_2"/>
    <property type="match status" value="1"/>
</dbReference>
<name>A0A150KV02_9BACL</name>
<organism evidence="2 3">
    <name type="scientific">Saccharococcus caldoxylosilyticus</name>
    <dbReference type="NCBI Taxonomy" id="81408"/>
    <lineage>
        <taxon>Bacteria</taxon>
        <taxon>Bacillati</taxon>
        <taxon>Bacillota</taxon>
        <taxon>Bacilli</taxon>
        <taxon>Bacillales</taxon>
        <taxon>Anoxybacillaceae</taxon>
        <taxon>Saccharococcus</taxon>
    </lineage>
</organism>
<dbReference type="InterPro" id="IPR036890">
    <property type="entry name" value="HATPase_C_sf"/>
</dbReference>
<evidence type="ECO:0000313" key="3">
    <source>
        <dbReference type="Proteomes" id="UP000075455"/>
    </source>
</evidence>
<sequence length="146" mass="16873">MEIRGIQMKNGTVIKNISVTKDADIVKAMEITERIASGIGFSSRDCLFLRLATEEACTNAYEYCQKTNQLPFKVFWKGERQHLIIVVKQRGKKFAIKREDGVNRGSRGRGLQLIAHIVDHVYVKQRGNYVLFYMCKCKKNERWLGE</sequence>
<dbReference type="Gene3D" id="3.30.565.10">
    <property type="entry name" value="Histidine kinase-like ATPase, C-terminal domain"/>
    <property type="match status" value="1"/>
</dbReference>
<dbReference type="AlphaFoldDB" id="A0A150KV02"/>
<reference evidence="2 3" key="1">
    <citation type="submission" date="2016-01" db="EMBL/GenBank/DDBJ databases">
        <title>Draft Genome Sequences of Seven Thermophilic Sporeformers Isolated from Foods.</title>
        <authorList>
            <person name="Berendsen E.M."/>
            <person name="Wells-Bennik M.H."/>
            <person name="Krawcyk A.O."/>
            <person name="De Jong A."/>
            <person name="Holsappel S."/>
            <person name="Eijlander R.T."/>
            <person name="Kuipers O.P."/>
        </authorList>
    </citation>
    <scope>NUCLEOTIDE SEQUENCE [LARGE SCALE GENOMIC DNA]</scope>
    <source>
        <strain evidence="2 3">B4119</strain>
    </source>
</reference>
<gene>
    <name evidence="2" type="ORF">B4119_0387</name>
</gene>
<dbReference type="EMBL" id="LQYS01000142">
    <property type="protein sequence ID" value="KYD03536.1"/>
    <property type="molecule type" value="Genomic_DNA"/>
</dbReference>
<proteinExistence type="predicted"/>
<evidence type="ECO:0000313" key="2">
    <source>
        <dbReference type="EMBL" id="KYD03536.1"/>
    </source>
</evidence>
<dbReference type="PATRIC" id="fig|81408.3.peg.2487"/>
<evidence type="ECO:0000259" key="1">
    <source>
        <dbReference type="Pfam" id="PF13581"/>
    </source>
</evidence>
<comment type="caution">
    <text evidence="2">The sequence shown here is derived from an EMBL/GenBank/DDBJ whole genome shotgun (WGS) entry which is preliminary data.</text>
</comment>
<dbReference type="CDD" id="cd16936">
    <property type="entry name" value="HATPase_RsbW-like"/>
    <property type="match status" value="1"/>
</dbReference>
<dbReference type="InterPro" id="IPR003594">
    <property type="entry name" value="HATPase_dom"/>
</dbReference>
<dbReference type="Proteomes" id="UP000075455">
    <property type="component" value="Unassembled WGS sequence"/>
</dbReference>
<dbReference type="SUPFAM" id="SSF55874">
    <property type="entry name" value="ATPase domain of HSP90 chaperone/DNA topoisomerase II/histidine kinase"/>
    <property type="match status" value="1"/>
</dbReference>
<accession>A0A150KV02</accession>
<dbReference type="STRING" id="81408.B4119_0387"/>
<dbReference type="eggNOG" id="COG2172">
    <property type="taxonomic scope" value="Bacteria"/>
</dbReference>